<keyword evidence="1" id="KW-0812">Transmembrane</keyword>
<comment type="caution">
    <text evidence="2">The sequence shown here is derived from an EMBL/GenBank/DDBJ whole genome shotgun (WGS) entry which is preliminary data.</text>
</comment>
<feature type="transmembrane region" description="Helical" evidence="1">
    <location>
        <begin position="6"/>
        <end position="27"/>
    </location>
</feature>
<reference evidence="2" key="1">
    <citation type="submission" date="2023-03" db="EMBL/GenBank/DDBJ databases">
        <title>Bacterial isolates from washroom surfaces on a university campus.</title>
        <authorList>
            <person name="Holman D.B."/>
            <person name="Gzyl K.E."/>
            <person name="Taheri A.E."/>
        </authorList>
    </citation>
    <scope>NUCLEOTIDE SEQUENCE</scope>
    <source>
        <strain evidence="2">RD03</strain>
    </source>
</reference>
<proteinExistence type="predicted"/>
<keyword evidence="1" id="KW-1133">Transmembrane helix</keyword>
<accession>A0AAW6SYB5</accession>
<keyword evidence="1" id="KW-0472">Membrane</keyword>
<sequence length="70" mass="8152">MIFLTSLSILFTVMIVFLIGFIIFKIIKNRMLPNNSYTPFDYITAQSTVEFHEEKEETIEEVKSGDKNSK</sequence>
<protein>
    <submittedName>
        <fullName evidence="2">DUF3951 domain-containing protein</fullName>
    </submittedName>
</protein>
<dbReference type="InterPro" id="IPR025028">
    <property type="entry name" value="DUF3951"/>
</dbReference>
<dbReference type="Proteomes" id="UP001159179">
    <property type="component" value="Unassembled WGS sequence"/>
</dbReference>
<name>A0AAW6SYB5_9BACI</name>
<organism evidence="2 3">
    <name type="scientific">Heyndrickxia oleronia</name>
    <dbReference type="NCBI Taxonomy" id="38875"/>
    <lineage>
        <taxon>Bacteria</taxon>
        <taxon>Bacillati</taxon>
        <taxon>Bacillota</taxon>
        <taxon>Bacilli</taxon>
        <taxon>Bacillales</taxon>
        <taxon>Bacillaceae</taxon>
        <taxon>Heyndrickxia</taxon>
    </lineage>
</organism>
<dbReference type="Pfam" id="PF13131">
    <property type="entry name" value="DUF3951"/>
    <property type="match status" value="1"/>
</dbReference>
<evidence type="ECO:0000313" key="2">
    <source>
        <dbReference type="EMBL" id="MDH5162435.1"/>
    </source>
</evidence>
<gene>
    <name evidence="2" type="ORF">P5X88_15985</name>
</gene>
<dbReference type="EMBL" id="JAROYP010000009">
    <property type="protein sequence ID" value="MDH5162435.1"/>
    <property type="molecule type" value="Genomic_DNA"/>
</dbReference>
<dbReference type="AlphaFoldDB" id="A0AAW6SYB5"/>
<evidence type="ECO:0000256" key="1">
    <source>
        <dbReference type="SAM" id="Phobius"/>
    </source>
</evidence>
<dbReference type="RefSeq" id="WP_251336672.1">
    <property type="nucleotide sequence ID" value="NZ_JAMATW010000001.1"/>
</dbReference>
<evidence type="ECO:0000313" key="3">
    <source>
        <dbReference type="Proteomes" id="UP001159179"/>
    </source>
</evidence>